<keyword evidence="2" id="KW-1133">Transmembrane helix</keyword>
<feature type="compositionally biased region" description="Low complexity" evidence="1">
    <location>
        <begin position="241"/>
        <end position="252"/>
    </location>
</feature>
<feature type="chain" id="PRO_5043882380" evidence="3">
    <location>
        <begin position="19"/>
        <end position="374"/>
    </location>
</feature>
<evidence type="ECO:0000256" key="1">
    <source>
        <dbReference type="SAM" id="MobiDB-lite"/>
    </source>
</evidence>
<feature type="compositionally biased region" description="Polar residues" evidence="1">
    <location>
        <begin position="226"/>
        <end position="235"/>
    </location>
</feature>
<keyword evidence="2" id="KW-0812">Transmembrane</keyword>
<accession>A0A8J1Y6C4</accession>
<evidence type="ECO:0000256" key="2">
    <source>
        <dbReference type="SAM" id="Phobius"/>
    </source>
</evidence>
<evidence type="ECO:0000256" key="3">
    <source>
        <dbReference type="SAM" id="SignalP"/>
    </source>
</evidence>
<protein>
    <submittedName>
        <fullName evidence="4">Uncharacterized protein</fullName>
    </submittedName>
</protein>
<sequence>MLILLIPCLLGLIIQCNGNSVCVSGRKGENVEMSCHRSIDSRGTIFLETVQVQASTARMKFREFTCNSDIKHENFRDELTNCNGRQNCSITYKPFNLSCPDCLTPDCIYKETICPSCYKTSHRKRKSEPIELHCKEAHSTIQIKAGISGWSGSELQTNIIPSCIVKSMPKQHLDNYKQYCDGKQNCSPHSDPIGECTANNQTHEADYVQILYDCIPHVTKMTTPIQSVDKTSSTAAKHIQTNGETTTSTINTPDEQHPPVSHNTTPDEQHPPVSHNPTPDEQHPTVSHNPTPDEQHPTVSHDKEKKHYHYSNSPDIVTPLYVIAGFILTLIITLWVYMFMQYQYDITKISMTSEARQYMQLDNQPISHSNETIQ</sequence>
<keyword evidence="3" id="KW-0732">Signal</keyword>
<evidence type="ECO:0000313" key="5">
    <source>
        <dbReference type="Proteomes" id="UP000749559"/>
    </source>
</evidence>
<gene>
    <name evidence="4" type="ORF">OFUS_LOCUS18055</name>
</gene>
<feature type="transmembrane region" description="Helical" evidence="2">
    <location>
        <begin position="320"/>
        <end position="340"/>
    </location>
</feature>
<comment type="caution">
    <text evidence="4">The sequence shown here is derived from an EMBL/GenBank/DDBJ whole genome shotgun (WGS) entry which is preliminary data.</text>
</comment>
<dbReference type="EMBL" id="CAIIXF020000008">
    <property type="protein sequence ID" value="CAH1793175.1"/>
    <property type="molecule type" value="Genomic_DNA"/>
</dbReference>
<feature type="compositionally biased region" description="Basic and acidic residues" evidence="1">
    <location>
        <begin position="291"/>
        <end position="305"/>
    </location>
</feature>
<name>A0A8J1Y6C4_OWEFU</name>
<dbReference type="AlphaFoldDB" id="A0A8J1Y6C4"/>
<reference evidence="4" key="1">
    <citation type="submission" date="2022-03" db="EMBL/GenBank/DDBJ databases">
        <authorList>
            <person name="Martin C."/>
        </authorList>
    </citation>
    <scope>NUCLEOTIDE SEQUENCE</scope>
</reference>
<proteinExistence type="predicted"/>
<dbReference type="Proteomes" id="UP000749559">
    <property type="component" value="Unassembled WGS sequence"/>
</dbReference>
<organism evidence="4 5">
    <name type="scientific">Owenia fusiformis</name>
    <name type="common">Polychaete worm</name>
    <dbReference type="NCBI Taxonomy" id="6347"/>
    <lineage>
        <taxon>Eukaryota</taxon>
        <taxon>Metazoa</taxon>
        <taxon>Spiralia</taxon>
        <taxon>Lophotrochozoa</taxon>
        <taxon>Annelida</taxon>
        <taxon>Polychaeta</taxon>
        <taxon>Sedentaria</taxon>
        <taxon>Canalipalpata</taxon>
        <taxon>Sabellida</taxon>
        <taxon>Oweniida</taxon>
        <taxon>Oweniidae</taxon>
        <taxon>Owenia</taxon>
    </lineage>
</organism>
<keyword evidence="5" id="KW-1185">Reference proteome</keyword>
<evidence type="ECO:0000313" key="4">
    <source>
        <dbReference type="EMBL" id="CAH1793175.1"/>
    </source>
</evidence>
<feature type="region of interest" description="Disordered" evidence="1">
    <location>
        <begin position="226"/>
        <end position="306"/>
    </location>
</feature>
<keyword evidence="2" id="KW-0472">Membrane</keyword>
<feature type="signal peptide" evidence="3">
    <location>
        <begin position="1"/>
        <end position="18"/>
    </location>
</feature>